<feature type="domain" description="Carboxymuconolactone decarboxylase-like" evidence="1">
    <location>
        <begin position="73"/>
        <end position="136"/>
    </location>
</feature>
<evidence type="ECO:0000259" key="1">
    <source>
        <dbReference type="Pfam" id="PF02627"/>
    </source>
</evidence>
<reference evidence="2" key="1">
    <citation type="journal article" date="2020" name="mSystems">
        <title>Genome- and Community-Level Interaction Insights into Carbon Utilization and Element Cycling Functions of Hydrothermarchaeota in Hydrothermal Sediment.</title>
        <authorList>
            <person name="Zhou Z."/>
            <person name="Liu Y."/>
            <person name="Xu W."/>
            <person name="Pan J."/>
            <person name="Luo Z.H."/>
            <person name="Li M."/>
        </authorList>
    </citation>
    <scope>NUCLEOTIDE SEQUENCE [LARGE SCALE GENOMIC DNA]</scope>
    <source>
        <strain evidence="2">SpSt-339</strain>
    </source>
</reference>
<proteinExistence type="predicted"/>
<dbReference type="SUPFAM" id="SSF69118">
    <property type="entry name" value="AhpD-like"/>
    <property type="match status" value="1"/>
</dbReference>
<dbReference type="AlphaFoldDB" id="A0A7C2P2F2"/>
<dbReference type="Gene3D" id="1.20.1290.10">
    <property type="entry name" value="AhpD-like"/>
    <property type="match status" value="1"/>
</dbReference>
<accession>A0A7C2P2F2</accession>
<protein>
    <recommendedName>
        <fullName evidence="1">Carboxymuconolactone decarboxylase-like domain-containing protein</fullName>
    </recommendedName>
</protein>
<comment type="caution">
    <text evidence="2">The sequence shown here is derived from an EMBL/GenBank/DDBJ whole genome shotgun (WGS) entry which is preliminary data.</text>
</comment>
<dbReference type="Pfam" id="PF02627">
    <property type="entry name" value="CMD"/>
    <property type="match status" value="1"/>
</dbReference>
<evidence type="ECO:0000313" key="2">
    <source>
        <dbReference type="EMBL" id="HEN14793.1"/>
    </source>
</evidence>
<name>A0A7C2P2F2_9PLAN</name>
<dbReference type="NCBIfam" id="TIGR01926">
    <property type="entry name" value="peroxid_rel"/>
    <property type="match status" value="1"/>
</dbReference>
<dbReference type="PANTHER" id="PTHR35446:SF2">
    <property type="entry name" value="CARBOXYMUCONOLACTONE DECARBOXYLASE-LIKE DOMAIN-CONTAINING PROTEIN"/>
    <property type="match status" value="1"/>
</dbReference>
<dbReference type="InterPro" id="IPR003779">
    <property type="entry name" value="CMD-like"/>
</dbReference>
<dbReference type="InterPro" id="IPR029032">
    <property type="entry name" value="AhpD-like"/>
</dbReference>
<sequence length="189" mass="21069">MTWIRTISKSQADETYRQALDAQHAWYPPEYEAQVPGLPANDGDGIVAALSLIPNALHHHFTTFGSLMDPALPLSRRQHELIATVVSQANCTRYCSVSHREFLRRATGDAALVDAVQKDYRTAPLTDAERAMCDYADQLTRDATKLQRSDIERLRSVGFDDRGILQITLIAAWFNSINRVADALGVGRD</sequence>
<organism evidence="2">
    <name type="scientific">Schlesneria paludicola</name>
    <dbReference type="NCBI Taxonomy" id="360056"/>
    <lineage>
        <taxon>Bacteria</taxon>
        <taxon>Pseudomonadati</taxon>
        <taxon>Planctomycetota</taxon>
        <taxon>Planctomycetia</taxon>
        <taxon>Planctomycetales</taxon>
        <taxon>Planctomycetaceae</taxon>
        <taxon>Schlesneria</taxon>
    </lineage>
</organism>
<dbReference type="InterPro" id="IPR010195">
    <property type="entry name" value="Uncharacterised_peroxidase-rel"/>
</dbReference>
<gene>
    <name evidence="2" type="ORF">ENQ76_04900</name>
</gene>
<dbReference type="EMBL" id="DSOK01000150">
    <property type="protein sequence ID" value="HEN14793.1"/>
    <property type="molecule type" value="Genomic_DNA"/>
</dbReference>
<dbReference type="PANTHER" id="PTHR35446">
    <property type="entry name" value="SI:CH211-175M2.5"/>
    <property type="match status" value="1"/>
</dbReference>